<dbReference type="PANTHER" id="PTHR30093">
    <property type="entry name" value="GENERAL SECRETION PATHWAY PROTEIN G"/>
    <property type="match status" value="1"/>
</dbReference>
<feature type="domain" description="DUF1559" evidence="1">
    <location>
        <begin position="48"/>
        <end position="100"/>
    </location>
</feature>
<accession>D2QWE2</accession>
<name>D2QWE2_PIRSD</name>
<dbReference type="eggNOG" id="COG2165">
    <property type="taxonomic scope" value="Bacteria"/>
</dbReference>
<keyword evidence="3" id="KW-1185">Reference proteome</keyword>
<sequence>MWHFRLSQPRSCDLASRSNQRAFTLVELLVVISIIGLLVALLLPAVSAAREAARTAACQNNLRQFGLGLSVHAERHNELLCTGGFNWMEDGAVTEIGWVADLVNQGTPVGGMLCPSNNALVSETYNDLLQRDVTAFQGAGPFPCMQIQNVLGSPPKLAIDGTTITNPCRAIVGASPTASDARSSVVKTEIYDKHYNTNYTASWFLVRSEVNLLYGNPRQAIPGCGSDVRSRNTTRGGMRRTLSDTAKAASSFVPIIGDGETVGTLDVGFGRILSGTPMAQSFTRGPVRIADMSEVVPPAFADFTPKEGAGGWWRVWAKDAMQDYRGFAPVHRGACNILFVDGSVRSFTDTNRDGSLNNGFPAVGGFEDSEMEVSPDEIFSLYSLDAKRE</sequence>
<gene>
    <name evidence="2" type="ordered locus">Psta_1340</name>
</gene>
<dbReference type="OrthoDB" id="254023at2"/>
<dbReference type="NCBIfam" id="TIGR02532">
    <property type="entry name" value="IV_pilin_GFxxxE"/>
    <property type="match status" value="1"/>
</dbReference>
<dbReference type="KEGG" id="psl:Psta_1340"/>
<dbReference type="STRING" id="530564.Psta_1340"/>
<reference evidence="2 3" key="1">
    <citation type="journal article" date="2009" name="Stand. Genomic Sci.">
        <title>Complete genome sequence of Pirellula staleyi type strain (ATCC 27377).</title>
        <authorList>
            <person name="Clum A."/>
            <person name="Tindall B.J."/>
            <person name="Sikorski J."/>
            <person name="Ivanova N."/>
            <person name="Mavrommatis K."/>
            <person name="Lucas S."/>
            <person name="Glavina del Rio T."/>
            <person name="Nolan M."/>
            <person name="Chen F."/>
            <person name="Tice H."/>
            <person name="Pitluck S."/>
            <person name="Cheng J.F."/>
            <person name="Chertkov O."/>
            <person name="Brettin T."/>
            <person name="Han C."/>
            <person name="Detter J.C."/>
            <person name="Kuske C."/>
            <person name="Bruce D."/>
            <person name="Goodwin L."/>
            <person name="Ovchinikova G."/>
            <person name="Pati A."/>
            <person name="Mikhailova N."/>
            <person name="Chen A."/>
            <person name="Palaniappan K."/>
            <person name="Land M."/>
            <person name="Hauser L."/>
            <person name="Chang Y.J."/>
            <person name="Jeffries C.D."/>
            <person name="Chain P."/>
            <person name="Rohde M."/>
            <person name="Goker M."/>
            <person name="Bristow J."/>
            <person name="Eisen J.A."/>
            <person name="Markowitz V."/>
            <person name="Hugenholtz P."/>
            <person name="Kyrpides N.C."/>
            <person name="Klenk H.P."/>
            <person name="Lapidus A."/>
        </authorList>
    </citation>
    <scope>NUCLEOTIDE SEQUENCE [LARGE SCALE GENOMIC DNA]</scope>
    <source>
        <strain evidence="3">ATCC 27377 / DSM 6068 / ICPB 4128</strain>
    </source>
</reference>
<dbReference type="PANTHER" id="PTHR30093:SF2">
    <property type="entry name" value="TYPE II SECRETION SYSTEM PROTEIN H"/>
    <property type="match status" value="1"/>
</dbReference>
<dbReference type="Pfam" id="PF07963">
    <property type="entry name" value="N_methyl"/>
    <property type="match status" value="1"/>
</dbReference>
<dbReference type="InterPro" id="IPR027558">
    <property type="entry name" value="Pre_pil_HX9DG_C"/>
</dbReference>
<dbReference type="NCBIfam" id="TIGR04294">
    <property type="entry name" value="pre_pil_HX9DG"/>
    <property type="match status" value="1"/>
</dbReference>
<evidence type="ECO:0000259" key="1">
    <source>
        <dbReference type="Pfam" id="PF07596"/>
    </source>
</evidence>
<evidence type="ECO:0000313" key="3">
    <source>
        <dbReference type="Proteomes" id="UP000001887"/>
    </source>
</evidence>
<dbReference type="Pfam" id="PF07596">
    <property type="entry name" value="SBP_bac_10"/>
    <property type="match status" value="2"/>
</dbReference>
<protein>
    <recommendedName>
        <fullName evidence="1">DUF1559 domain-containing protein</fullName>
    </recommendedName>
</protein>
<dbReference type="InterPro" id="IPR045584">
    <property type="entry name" value="Pilin-like"/>
</dbReference>
<dbReference type="SUPFAM" id="SSF54523">
    <property type="entry name" value="Pili subunits"/>
    <property type="match status" value="1"/>
</dbReference>
<dbReference type="AlphaFoldDB" id="D2QWE2"/>
<dbReference type="Proteomes" id="UP000001887">
    <property type="component" value="Chromosome"/>
</dbReference>
<dbReference type="Gene3D" id="3.30.700.10">
    <property type="entry name" value="Glycoprotein, Type 4 Pilin"/>
    <property type="match status" value="1"/>
</dbReference>
<dbReference type="HOGENOM" id="CLU_635934_0_0_0"/>
<feature type="domain" description="DUF1559" evidence="1">
    <location>
        <begin position="304"/>
        <end position="351"/>
    </location>
</feature>
<dbReference type="EMBL" id="CP001848">
    <property type="protein sequence ID" value="ADB16017.1"/>
    <property type="molecule type" value="Genomic_DNA"/>
</dbReference>
<organism evidence="2 3">
    <name type="scientific">Pirellula staleyi (strain ATCC 27377 / DSM 6068 / ICPB 4128)</name>
    <name type="common">Pirella staleyi</name>
    <dbReference type="NCBI Taxonomy" id="530564"/>
    <lineage>
        <taxon>Bacteria</taxon>
        <taxon>Pseudomonadati</taxon>
        <taxon>Planctomycetota</taxon>
        <taxon>Planctomycetia</taxon>
        <taxon>Pirellulales</taxon>
        <taxon>Pirellulaceae</taxon>
        <taxon>Pirellula</taxon>
    </lineage>
</organism>
<evidence type="ECO:0000313" key="2">
    <source>
        <dbReference type="EMBL" id="ADB16017.1"/>
    </source>
</evidence>
<proteinExistence type="predicted"/>
<dbReference type="InterPro" id="IPR011453">
    <property type="entry name" value="DUF1559"/>
</dbReference>
<dbReference type="InterPro" id="IPR012902">
    <property type="entry name" value="N_methyl_site"/>
</dbReference>